<dbReference type="InterPro" id="IPR012337">
    <property type="entry name" value="RNaseH-like_sf"/>
</dbReference>
<reference evidence="2 3" key="1">
    <citation type="submission" date="2018-03" db="EMBL/GenBank/DDBJ databases">
        <title>Genomes of Pezizomycetes fungi and the evolution of truffles.</title>
        <authorList>
            <person name="Murat C."/>
            <person name="Payen T."/>
            <person name="Noel B."/>
            <person name="Kuo A."/>
            <person name="Martin F.M."/>
        </authorList>
    </citation>
    <scope>NUCLEOTIDE SEQUENCE [LARGE SCALE GENOMIC DNA]</scope>
    <source>
        <strain evidence="2">091103-1</strain>
    </source>
</reference>
<evidence type="ECO:0000313" key="3">
    <source>
        <dbReference type="Proteomes" id="UP000246991"/>
    </source>
</evidence>
<dbReference type="EMBL" id="PYWC01000097">
    <property type="protein sequence ID" value="PWW72665.1"/>
    <property type="molecule type" value="Genomic_DNA"/>
</dbReference>
<name>A0A317SE92_9PEZI</name>
<dbReference type="OrthoDB" id="4225352at2759"/>
<dbReference type="SUPFAM" id="SSF53098">
    <property type="entry name" value="Ribonuclease H-like"/>
    <property type="match status" value="1"/>
</dbReference>
<proteinExistence type="predicted"/>
<dbReference type="GO" id="GO:0046983">
    <property type="term" value="F:protein dimerization activity"/>
    <property type="evidence" value="ECO:0007669"/>
    <property type="project" value="InterPro"/>
</dbReference>
<gene>
    <name evidence="2" type="ORF">C7212DRAFT_226245</name>
</gene>
<feature type="non-terminal residue" evidence="2">
    <location>
        <position position="1"/>
    </location>
</feature>
<dbReference type="InterPro" id="IPR008906">
    <property type="entry name" value="HATC_C_dom"/>
</dbReference>
<dbReference type="Proteomes" id="UP000246991">
    <property type="component" value="Unassembled WGS sequence"/>
</dbReference>
<evidence type="ECO:0000313" key="2">
    <source>
        <dbReference type="EMBL" id="PWW72665.1"/>
    </source>
</evidence>
<comment type="caution">
    <text evidence="2">The sequence shown here is derived from an EMBL/GenBank/DDBJ whole genome shotgun (WGS) entry which is preliminary data.</text>
</comment>
<protein>
    <recommendedName>
        <fullName evidence="1">HAT C-terminal dimerisation domain-containing protein</fullName>
    </recommendedName>
</protein>
<sequence>PIHEHQIFSESGNSHLGKIVNCWLEVKRHLNTISQQAPQPTTYQLIELFNKRMKCQVRPLDWAAHFLNPLNIHSPTTIEQQSAAFHYMNQFAPSRDIAVRAQRDFFTYQGRFGPFSVSNVSWKFEDPLTFWYAQQGFIPELANIAIRLFRTPANSVSSKRSFAVQNLIHNKFSNRLHPT</sequence>
<dbReference type="AlphaFoldDB" id="A0A317SE92"/>
<keyword evidence="3" id="KW-1185">Reference proteome</keyword>
<feature type="domain" description="HAT C-terminal dimerisation" evidence="1">
    <location>
        <begin position="121"/>
        <end position="178"/>
    </location>
</feature>
<evidence type="ECO:0000259" key="1">
    <source>
        <dbReference type="Pfam" id="PF05699"/>
    </source>
</evidence>
<accession>A0A317SE92</accession>
<dbReference type="Pfam" id="PF05699">
    <property type="entry name" value="Dimer_Tnp_hAT"/>
    <property type="match status" value="1"/>
</dbReference>
<organism evidence="2 3">
    <name type="scientific">Tuber magnatum</name>
    <name type="common">white Piedmont truffle</name>
    <dbReference type="NCBI Taxonomy" id="42249"/>
    <lineage>
        <taxon>Eukaryota</taxon>
        <taxon>Fungi</taxon>
        <taxon>Dikarya</taxon>
        <taxon>Ascomycota</taxon>
        <taxon>Pezizomycotina</taxon>
        <taxon>Pezizomycetes</taxon>
        <taxon>Pezizales</taxon>
        <taxon>Tuberaceae</taxon>
        <taxon>Tuber</taxon>
    </lineage>
</organism>